<reference evidence="7 8" key="1">
    <citation type="journal article" date="2017" name="Front. Microbiol.">
        <title>Comparative Genomic Analysis of the Class Epsilonproteobacteria and Proposed Reclassification to Epsilonbacteraeota (phyl. nov.).</title>
        <authorList>
            <person name="Waite D.W."/>
            <person name="Vanwonterghem I."/>
            <person name="Rinke C."/>
            <person name="Parks D.H."/>
            <person name="Zhang Y."/>
            <person name="Takai K."/>
            <person name="Sievert S.M."/>
            <person name="Simon J."/>
            <person name="Campbell B.J."/>
            <person name="Hanson T.E."/>
            <person name="Woyke T."/>
            <person name="Klotz M.G."/>
            <person name="Hugenholtz P."/>
        </authorList>
    </citation>
    <scope>NUCLEOTIDE SEQUENCE [LARGE SCALE GENOMIC DNA]</scope>
    <source>
        <strain evidence="7">UBA12443</strain>
    </source>
</reference>
<evidence type="ECO:0000259" key="6">
    <source>
        <dbReference type="Pfam" id="PF01880"/>
    </source>
</evidence>
<dbReference type="PANTHER" id="PTHR36541">
    <property type="entry name" value="SUPEROXIDE REDUCTASE-RELATED"/>
    <property type="match status" value="1"/>
</dbReference>
<protein>
    <submittedName>
        <fullName evidence="7">Dethiobiotin synthase</fullName>
    </submittedName>
</protein>
<feature type="domain" description="Desulfoferrodoxin ferrous iron-binding" evidence="6">
    <location>
        <begin position="21"/>
        <end position="119"/>
    </location>
</feature>
<dbReference type="Proteomes" id="UP000228859">
    <property type="component" value="Unassembled WGS sequence"/>
</dbReference>
<dbReference type="InterPro" id="IPR002742">
    <property type="entry name" value="Desulfoferrodoxin_Fe-bd_dom"/>
</dbReference>
<evidence type="ECO:0000256" key="3">
    <source>
        <dbReference type="ARBA" id="ARBA00022723"/>
    </source>
</evidence>
<dbReference type="Gene3D" id="2.60.40.730">
    <property type="entry name" value="SOR catalytic domain"/>
    <property type="match status" value="1"/>
</dbReference>
<proteinExistence type="inferred from homology"/>
<sequence length="139" mass="15343">MPTINRYVDISTVDREAKKDYIDRHSPFIHCASSAKKGEKFAVTVKMGNEYSHPDDFDHFIANIALYNGETLLARADFVPGTLGNEKNHAEVTFNIVPMGKKLTLVAHGYCTKHGVWESTPVEVEVEEASQCCGGGHCS</sequence>
<organism evidence="7 8">
    <name type="scientific">Sulfuricurvum kujiense</name>
    <dbReference type="NCBI Taxonomy" id="148813"/>
    <lineage>
        <taxon>Bacteria</taxon>
        <taxon>Pseudomonadati</taxon>
        <taxon>Campylobacterota</taxon>
        <taxon>Epsilonproteobacteria</taxon>
        <taxon>Campylobacterales</taxon>
        <taxon>Sulfurimonadaceae</taxon>
        <taxon>Sulfuricurvum</taxon>
    </lineage>
</organism>
<evidence type="ECO:0000256" key="4">
    <source>
        <dbReference type="ARBA" id="ARBA00022982"/>
    </source>
</evidence>
<dbReference type="InterPro" id="IPR051233">
    <property type="entry name" value="Desulfoferrodoxin_SOR"/>
</dbReference>
<name>A0A2D3WGK7_9BACT</name>
<keyword evidence="2" id="KW-0813">Transport</keyword>
<comment type="caution">
    <text evidence="7">The sequence shown here is derived from an EMBL/GenBank/DDBJ whole genome shotgun (WGS) entry which is preliminary data.</text>
</comment>
<dbReference type="CDD" id="cd03172">
    <property type="entry name" value="SORL_classII"/>
    <property type="match status" value="1"/>
</dbReference>
<dbReference type="GO" id="GO:0005506">
    <property type="term" value="F:iron ion binding"/>
    <property type="evidence" value="ECO:0007669"/>
    <property type="project" value="InterPro"/>
</dbReference>
<evidence type="ECO:0000256" key="2">
    <source>
        <dbReference type="ARBA" id="ARBA00022448"/>
    </source>
</evidence>
<gene>
    <name evidence="7" type="ORF">CFH83_00245</name>
</gene>
<dbReference type="RefSeq" id="WP_294896619.1">
    <property type="nucleotide sequence ID" value="NZ_DLUI01000003.1"/>
</dbReference>
<dbReference type="Pfam" id="PF01880">
    <property type="entry name" value="Desulfoferrodox"/>
    <property type="match status" value="1"/>
</dbReference>
<keyword evidence="5" id="KW-0408">Iron</keyword>
<evidence type="ECO:0000256" key="5">
    <source>
        <dbReference type="ARBA" id="ARBA00023004"/>
    </source>
</evidence>
<dbReference type="EMBL" id="DLUI01000003">
    <property type="protein sequence ID" value="DAB39548.1"/>
    <property type="molecule type" value="Genomic_DNA"/>
</dbReference>
<keyword evidence="3" id="KW-0479">Metal-binding</keyword>
<dbReference type="SUPFAM" id="SSF49367">
    <property type="entry name" value="Superoxide reductase-like"/>
    <property type="match status" value="1"/>
</dbReference>
<dbReference type="GO" id="GO:0016491">
    <property type="term" value="F:oxidoreductase activity"/>
    <property type="evidence" value="ECO:0007669"/>
    <property type="project" value="InterPro"/>
</dbReference>
<dbReference type="AlphaFoldDB" id="A0A2D3WGK7"/>
<keyword evidence="4" id="KW-0249">Electron transport</keyword>
<evidence type="ECO:0000313" key="8">
    <source>
        <dbReference type="Proteomes" id="UP000228859"/>
    </source>
</evidence>
<comment type="similarity">
    <text evidence="1">Belongs to the desulfoferrodoxin family.</text>
</comment>
<evidence type="ECO:0000313" key="7">
    <source>
        <dbReference type="EMBL" id="DAB39548.1"/>
    </source>
</evidence>
<dbReference type="PANTHER" id="PTHR36541:SF1">
    <property type="entry name" value="SUPEROXIDE REDUCTASE-RELATED"/>
    <property type="match status" value="1"/>
</dbReference>
<dbReference type="InterPro" id="IPR036073">
    <property type="entry name" value="Desulfoferrodoxin_Fe-bd_dom_sf"/>
</dbReference>
<accession>A0A2D3WGK7</accession>
<evidence type="ECO:0000256" key="1">
    <source>
        <dbReference type="ARBA" id="ARBA00005941"/>
    </source>
</evidence>